<name>A0ACA9L2F2_9GLOM</name>
<accession>A0ACA9L2F2</accession>
<gene>
    <name evidence="1" type="ORF">DHETER_LOCUS3101</name>
</gene>
<organism evidence="1 2">
    <name type="scientific">Dentiscutata heterogama</name>
    <dbReference type="NCBI Taxonomy" id="1316150"/>
    <lineage>
        <taxon>Eukaryota</taxon>
        <taxon>Fungi</taxon>
        <taxon>Fungi incertae sedis</taxon>
        <taxon>Mucoromycota</taxon>
        <taxon>Glomeromycotina</taxon>
        <taxon>Glomeromycetes</taxon>
        <taxon>Diversisporales</taxon>
        <taxon>Gigasporaceae</taxon>
        <taxon>Dentiscutata</taxon>
    </lineage>
</organism>
<evidence type="ECO:0000313" key="2">
    <source>
        <dbReference type="Proteomes" id="UP000789702"/>
    </source>
</evidence>
<dbReference type="Proteomes" id="UP000789702">
    <property type="component" value="Unassembled WGS sequence"/>
</dbReference>
<dbReference type="EMBL" id="CAJVPU010002554">
    <property type="protein sequence ID" value="CAG8503156.1"/>
    <property type="molecule type" value="Genomic_DNA"/>
</dbReference>
<comment type="caution">
    <text evidence="1">The sequence shown here is derived from an EMBL/GenBank/DDBJ whole genome shotgun (WGS) entry which is preliminary data.</text>
</comment>
<protein>
    <submittedName>
        <fullName evidence="1">6179_t:CDS:1</fullName>
    </submittedName>
</protein>
<evidence type="ECO:0000313" key="1">
    <source>
        <dbReference type="EMBL" id="CAG8503156.1"/>
    </source>
</evidence>
<sequence>MAAGDSLRYRARTMLDLSNTTGPPETYGTRTMTLHPEELEEVQSSGEETSNSPQTIGTLKLRGGGLSGDRKVKWDENVVDNEGMGKKKSKDEDSSSCSDDSDHDNEGENSHHNHNHHRKKRTGSPNAYERQPHYKGMD</sequence>
<proteinExistence type="predicted"/>
<reference evidence="1" key="1">
    <citation type="submission" date="2021-06" db="EMBL/GenBank/DDBJ databases">
        <authorList>
            <person name="Kallberg Y."/>
            <person name="Tangrot J."/>
            <person name="Rosling A."/>
        </authorList>
    </citation>
    <scope>NUCLEOTIDE SEQUENCE</scope>
    <source>
        <strain evidence="1">IL203A</strain>
    </source>
</reference>
<keyword evidence="2" id="KW-1185">Reference proteome</keyword>